<reference evidence="1 2" key="1">
    <citation type="submission" date="2014-05" db="EMBL/GenBank/DDBJ databases">
        <title>Genome Sequence of Flavobacterium sp. EM1321.</title>
        <authorList>
            <person name="Shin S.-K."/>
            <person name="Yi H."/>
        </authorList>
    </citation>
    <scope>NUCLEOTIDE SEQUENCE [LARGE SCALE GENOMIC DNA]</scope>
    <source>
        <strain evidence="1 2">EM1321</strain>
    </source>
</reference>
<dbReference type="RefSeq" id="WP_035661972.1">
    <property type="nucleotide sequence ID" value="NZ_JNCA01000031.1"/>
</dbReference>
<dbReference type="Gene3D" id="3.30.565.10">
    <property type="entry name" value="Histidine kinase-like ATPase, C-terminal domain"/>
    <property type="match status" value="1"/>
</dbReference>
<protein>
    <recommendedName>
        <fullName evidence="3">ATPase</fullName>
    </recommendedName>
</protein>
<dbReference type="PATRIC" id="fig|1492738.3.peg.2955"/>
<evidence type="ECO:0008006" key="3">
    <source>
        <dbReference type="Google" id="ProtNLM"/>
    </source>
</evidence>
<organism evidence="1 2">
    <name type="scientific">Flavobacterium seoulense</name>
    <dbReference type="NCBI Taxonomy" id="1492738"/>
    <lineage>
        <taxon>Bacteria</taxon>
        <taxon>Pseudomonadati</taxon>
        <taxon>Bacteroidota</taxon>
        <taxon>Flavobacteriia</taxon>
        <taxon>Flavobacteriales</taxon>
        <taxon>Flavobacteriaceae</taxon>
        <taxon>Flavobacterium</taxon>
    </lineage>
</organism>
<dbReference type="EMBL" id="JNCA01000031">
    <property type="protein sequence ID" value="KDN53951.1"/>
    <property type="molecule type" value="Genomic_DNA"/>
</dbReference>
<evidence type="ECO:0000313" key="1">
    <source>
        <dbReference type="EMBL" id="KDN53951.1"/>
    </source>
</evidence>
<keyword evidence="2" id="KW-1185">Reference proteome</keyword>
<dbReference type="SUPFAM" id="SSF55874">
    <property type="entry name" value="ATPase domain of HSP90 chaperone/DNA topoisomerase II/histidine kinase"/>
    <property type="match status" value="1"/>
</dbReference>
<dbReference type="Proteomes" id="UP000027064">
    <property type="component" value="Unassembled WGS sequence"/>
</dbReference>
<dbReference type="STRING" id="1492738.FEM21_29700"/>
<dbReference type="OrthoDB" id="9813438at2"/>
<gene>
    <name evidence="1" type="ORF">FEM21_29700</name>
</gene>
<sequence length="489" mass="56398">MHEFKAENAKPNPRSTINSYRSFGYNLSTAIADIIDNSISANADTIEIDFAWKGKDSVISILDNGKGMNLEELIVAMTPGSKDPEDTREEKDLGRFGMGLKTASFSQCKRLTVVTKKEGYPTIKRCWDIEFINSVEEWTLLNYISDESHLKKIDNLKSGTLIIWELLDRIVGDSKEENEAVKNAFYQEMSTVNEHLSLVFHRFIEGKKIKLLCNTYDIEAWNPFLLNLNPKPEMGQLEVLQNNVEVTYFILPHMSKISNEDYEKSGGPLGWYQQQGFYIYRGDRLLVSGDWLGIEKKREYSKLARIAINFPNARDFDWNLDIKKSTATPPIEIRKELARIAKMAVMKSAKIYNWRGQKSISSGYNSQSFESLWKDETNREGIKKYKINKKHPIIKQLLDSEKENKLFSKALKLIEENIPLELILYNQNENPSFHELESIPEIPSDELVKLAIELYKIYILQGVPENLARQQIINSTPFNLFPLINDYLI</sequence>
<dbReference type="Pfam" id="PF13589">
    <property type="entry name" value="HATPase_c_3"/>
    <property type="match status" value="1"/>
</dbReference>
<proteinExistence type="predicted"/>
<comment type="caution">
    <text evidence="1">The sequence shown here is derived from an EMBL/GenBank/DDBJ whole genome shotgun (WGS) entry which is preliminary data.</text>
</comment>
<dbReference type="AlphaFoldDB" id="A0A066WJF4"/>
<dbReference type="eggNOG" id="COG0323">
    <property type="taxonomic scope" value="Bacteria"/>
</dbReference>
<name>A0A066WJF4_9FLAO</name>
<dbReference type="InterPro" id="IPR036890">
    <property type="entry name" value="HATPase_C_sf"/>
</dbReference>
<accession>A0A066WJF4</accession>
<evidence type="ECO:0000313" key="2">
    <source>
        <dbReference type="Proteomes" id="UP000027064"/>
    </source>
</evidence>